<keyword evidence="2" id="KW-1185">Reference proteome</keyword>
<dbReference type="InterPro" id="IPR038883">
    <property type="entry name" value="AN11006-like"/>
</dbReference>
<evidence type="ECO:0000313" key="2">
    <source>
        <dbReference type="Proteomes" id="UP000799291"/>
    </source>
</evidence>
<evidence type="ECO:0008006" key="3">
    <source>
        <dbReference type="Google" id="ProtNLM"/>
    </source>
</evidence>
<dbReference type="EMBL" id="MU005621">
    <property type="protein sequence ID" value="KAF2677573.1"/>
    <property type="molecule type" value="Genomic_DNA"/>
</dbReference>
<dbReference type="Proteomes" id="UP000799291">
    <property type="component" value="Unassembled WGS sequence"/>
</dbReference>
<evidence type="ECO:0000313" key="1">
    <source>
        <dbReference type="EMBL" id="KAF2677573.1"/>
    </source>
</evidence>
<dbReference type="OrthoDB" id="62952at2759"/>
<sequence length="397" mass="45398">MAGARVGVLMGHRNSARKVLIGTITTNLATRRSNAVRQGCYDMGSAVSKLLPSHQQQQQQQQPAVANGAEHCSCCHCRAGGDQEQPAVLPRAYVPARPSVRAASLSIEGLERTERTRSITHSRSVESSEIGVVTAPPFRFLDLPTELSCLVYEELLVRKIYFKGTDDESRNSVRYKGKAFYRAPHLDILRTCKFIHTEAEPLYLSRNLFVLPLHWQFHVPFQYYWYPSSCEPFGFQKKQPFSKNASLHLQNIIFATPHNALLKDHGLGQDACWDHRRWVHSDPTCFEAIPDNDRHDAIHAEMLEQLEEDHGHVNWSHINHALERLAWRPNDTRIPLDYVEIGYTNASCPFGCCRPVWLFEYTWILDARPLRIDIIGTRTQEEETKILRTMEGSDWLG</sequence>
<organism evidence="1 2">
    <name type="scientific">Lentithecium fluviatile CBS 122367</name>
    <dbReference type="NCBI Taxonomy" id="1168545"/>
    <lineage>
        <taxon>Eukaryota</taxon>
        <taxon>Fungi</taxon>
        <taxon>Dikarya</taxon>
        <taxon>Ascomycota</taxon>
        <taxon>Pezizomycotina</taxon>
        <taxon>Dothideomycetes</taxon>
        <taxon>Pleosporomycetidae</taxon>
        <taxon>Pleosporales</taxon>
        <taxon>Massarineae</taxon>
        <taxon>Lentitheciaceae</taxon>
        <taxon>Lentithecium</taxon>
    </lineage>
</organism>
<dbReference type="PANTHER" id="PTHR42085:SF2">
    <property type="entry name" value="F-BOX DOMAIN-CONTAINING PROTEIN"/>
    <property type="match status" value="1"/>
</dbReference>
<gene>
    <name evidence="1" type="ORF">K458DRAFT_395848</name>
</gene>
<dbReference type="AlphaFoldDB" id="A0A6G1IHW4"/>
<accession>A0A6G1IHW4</accession>
<reference evidence="1" key="1">
    <citation type="journal article" date="2020" name="Stud. Mycol.">
        <title>101 Dothideomycetes genomes: a test case for predicting lifestyles and emergence of pathogens.</title>
        <authorList>
            <person name="Haridas S."/>
            <person name="Albert R."/>
            <person name="Binder M."/>
            <person name="Bloem J."/>
            <person name="Labutti K."/>
            <person name="Salamov A."/>
            <person name="Andreopoulos B."/>
            <person name="Baker S."/>
            <person name="Barry K."/>
            <person name="Bills G."/>
            <person name="Bluhm B."/>
            <person name="Cannon C."/>
            <person name="Castanera R."/>
            <person name="Culley D."/>
            <person name="Daum C."/>
            <person name="Ezra D."/>
            <person name="Gonzalez J."/>
            <person name="Henrissat B."/>
            <person name="Kuo A."/>
            <person name="Liang C."/>
            <person name="Lipzen A."/>
            <person name="Lutzoni F."/>
            <person name="Magnuson J."/>
            <person name="Mondo S."/>
            <person name="Nolan M."/>
            <person name="Ohm R."/>
            <person name="Pangilinan J."/>
            <person name="Park H.-J."/>
            <person name="Ramirez L."/>
            <person name="Alfaro M."/>
            <person name="Sun H."/>
            <person name="Tritt A."/>
            <person name="Yoshinaga Y."/>
            <person name="Zwiers L.-H."/>
            <person name="Turgeon B."/>
            <person name="Goodwin S."/>
            <person name="Spatafora J."/>
            <person name="Crous P."/>
            <person name="Grigoriev I."/>
        </authorList>
    </citation>
    <scope>NUCLEOTIDE SEQUENCE</scope>
    <source>
        <strain evidence="1">CBS 122367</strain>
    </source>
</reference>
<dbReference type="PANTHER" id="PTHR42085">
    <property type="entry name" value="F-BOX DOMAIN-CONTAINING PROTEIN"/>
    <property type="match status" value="1"/>
</dbReference>
<name>A0A6G1IHW4_9PLEO</name>
<proteinExistence type="predicted"/>
<protein>
    <recommendedName>
        <fullName evidence="3">F-box domain-containing protein</fullName>
    </recommendedName>
</protein>